<comment type="caution">
    <text evidence="2">The sequence shown here is derived from an EMBL/GenBank/DDBJ whole genome shotgun (WGS) entry which is preliminary data.</text>
</comment>
<accession>A0A5Q4BYB8</accession>
<evidence type="ECO:0000259" key="1">
    <source>
        <dbReference type="Pfam" id="PF05726"/>
    </source>
</evidence>
<evidence type="ECO:0000313" key="2">
    <source>
        <dbReference type="EMBL" id="TQN71427.1"/>
    </source>
</evidence>
<dbReference type="PANTHER" id="PTHR13903">
    <property type="entry name" value="PIRIN-RELATED"/>
    <property type="match status" value="1"/>
</dbReference>
<dbReference type="InterPro" id="IPR012093">
    <property type="entry name" value="Pirin"/>
</dbReference>
<proteinExistence type="predicted"/>
<dbReference type="PANTHER" id="PTHR13903:SF8">
    <property type="entry name" value="PIRIN"/>
    <property type="match status" value="1"/>
</dbReference>
<dbReference type="EMBL" id="PUHP01000272">
    <property type="protein sequence ID" value="TQN71427.1"/>
    <property type="molecule type" value="Genomic_DNA"/>
</dbReference>
<dbReference type="PIRSF" id="PIRSF006232">
    <property type="entry name" value="Pirin"/>
    <property type="match status" value="1"/>
</dbReference>
<dbReference type="OrthoDB" id="198735at2759"/>
<gene>
    <name evidence="2" type="primary">PIR-2</name>
    <name evidence="2" type="ORF">CSHISOI_04087</name>
</gene>
<evidence type="ECO:0000313" key="3">
    <source>
        <dbReference type="Proteomes" id="UP000326340"/>
    </source>
</evidence>
<dbReference type="Gene3D" id="2.60.120.10">
    <property type="entry name" value="Jelly Rolls"/>
    <property type="match status" value="2"/>
</dbReference>
<dbReference type="InterPro" id="IPR014710">
    <property type="entry name" value="RmlC-like_jellyroll"/>
</dbReference>
<name>A0A5Q4BYB8_9PEZI</name>
<organism evidence="2 3">
    <name type="scientific">Colletotrichum shisoi</name>
    <dbReference type="NCBI Taxonomy" id="2078593"/>
    <lineage>
        <taxon>Eukaryota</taxon>
        <taxon>Fungi</taxon>
        <taxon>Dikarya</taxon>
        <taxon>Ascomycota</taxon>
        <taxon>Pezizomycotina</taxon>
        <taxon>Sordariomycetes</taxon>
        <taxon>Hypocreomycetidae</taxon>
        <taxon>Glomerellales</taxon>
        <taxon>Glomerellaceae</taxon>
        <taxon>Colletotrichum</taxon>
        <taxon>Colletotrichum destructivum species complex</taxon>
    </lineage>
</organism>
<feature type="domain" description="Pirin C-terminal" evidence="1">
    <location>
        <begin position="49"/>
        <end position="154"/>
    </location>
</feature>
<dbReference type="InterPro" id="IPR011051">
    <property type="entry name" value="RmlC_Cupin_sf"/>
</dbReference>
<dbReference type="Pfam" id="PF05726">
    <property type="entry name" value="Pirin_C"/>
    <property type="match status" value="1"/>
</dbReference>
<dbReference type="AlphaFoldDB" id="A0A5Q4BYB8"/>
<dbReference type="Proteomes" id="UP000326340">
    <property type="component" value="Unassembled WGS sequence"/>
</dbReference>
<dbReference type="SUPFAM" id="SSF51182">
    <property type="entry name" value="RmlC-like cupins"/>
    <property type="match status" value="1"/>
</dbReference>
<protein>
    <submittedName>
        <fullName evidence="2">Pirin</fullName>
    </submittedName>
</protein>
<keyword evidence="3" id="KW-1185">Reference proteome</keyword>
<reference evidence="2 3" key="1">
    <citation type="journal article" date="2019" name="Sci. Rep.">
        <title>Colletotrichum shisoi sp. nov., an anthracnose pathogen of Perilla frutescens in Japan: molecular phylogenetic, morphological and genomic evidence.</title>
        <authorList>
            <person name="Gan P."/>
            <person name="Tsushima A."/>
            <person name="Hiroyama R."/>
            <person name="Narusaka M."/>
            <person name="Takano Y."/>
            <person name="Narusaka Y."/>
            <person name="Kawaradani M."/>
            <person name="Damm U."/>
            <person name="Shirasu K."/>
        </authorList>
    </citation>
    <scope>NUCLEOTIDE SEQUENCE [LARGE SCALE GENOMIC DNA]</scope>
    <source>
        <strain evidence="2 3">PG-2018a</strain>
    </source>
</reference>
<sequence length="173" mass="18910">MCEPRYRDLHANEIPHARLDDGRVNIKVISGKAGGVDSVKGLAYTPVWYLDVEIKPGGSVTQPLPQGWNAFAYVFEGAAGGRSSADTFDAVIFEREGDVVDIEVPASAGGGARLVLIAGQVLDQPIALAQHGLFVMTSREEVQQAVEDFYMHKNGFERAKGWRSERSKKKGMY</sequence>
<dbReference type="InterPro" id="IPR008778">
    <property type="entry name" value="Pirin_C_dom"/>
</dbReference>
<dbReference type="CDD" id="cd02247">
    <property type="entry name" value="cupin_pirin_C"/>
    <property type="match status" value="1"/>
</dbReference>